<reference evidence="1 2" key="1">
    <citation type="submission" date="2019-03" db="EMBL/GenBank/DDBJ databases">
        <title>Rhodosporidium diobovatum UCD-FST 08-225 genome sequencing, assembly, and annotation.</title>
        <authorList>
            <person name="Fakankun I.U."/>
            <person name="Fristensky B."/>
            <person name="Levin D.B."/>
        </authorList>
    </citation>
    <scope>NUCLEOTIDE SEQUENCE [LARGE SCALE GENOMIC DNA]</scope>
    <source>
        <strain evidence="1 2">UCD-FST 08-225</strain>
    </source>
</reference>
<comment type="caution">
    <text evidence="1">The sequence shown here is derived from an EMBL/GenBank/DDBJ whole genome shotgun (WGS) entry which is preliminary data.</text>
</comment>
<sequence>MHAARRTPAFPRIAVTNRIYMVKCRSGTPYDTVTPADFNTPASHILTPAARASHLSPFRMRAERDFSTRIRNFYTTSAAHTQNQLPGAPPQLQIILPSGKTTMFSFTALGSVIEQIRLTTLHNGTTDVENGFIGIATRSDEDPAHPALRKLNSTRLDQVITLPLRVLRIVAQVAVQQHQEIPTAAALVAAGATQAEADTARLMATAVRKHTPNQYKDIMVGHQHPRWHDRPGSILTTTRV</sequence>
<evidence type="ECO:0000313" key="2">
    <source>
        <dbReference type="Proteomes" id="UP000311382"/>
    </source>
</evidence>
<gene>
    <name evidence="1" type="ORF">DMC30DRAFT_396137</name>
</gene>
<protein>
    <submittedName>
        <fullName evidence="1">Uncharacterized protein</fullName>
    </submittedName>
</protein>
<dbReference type="AlphaFoldDB" id="A0A5C5FW71"/>
<name>A0A5C5FW71_9BASI</name>
<organism evidence="1 2">
    <name type="scientific">Rhodotorula diobovata</name>
    <dbReference type="NCBI Taxonomy" id="5288"/>
    <lineage>
        <taxon>Eukaryota</taxon>
        <taxon>Fungi</taxon>
        <taxon>Dikarya</taxon>
        <taxon>Basidiomycota</taxon>
        <taxon>Pucciniomycotina</taxon>
        <taxon>Microbotryomycetes</taxon>
        <taxon>Sporidiobolales</taxon>
        <taxon>Sporidiobolaceae</taxon>
        <taxon>Rhodotorula</taxon>
    </lineage>
</organism>
<accession>A0A5C5FW71</accession>
<dbReference type="Proteomes" id="UP000311382">
    <property type="component" value="Unassembled WGS sequence"/>
</dbReference>
<keyword evidence="2" id="KW-1185">Reference proteome</keyword>
<dbReference type="EMBL" id="SOZI01000052">
    <property type="protein sequence ID" value="TNY21048.1"/>
    <property type="molecule type" value="Genomic_DNA"/>
</dbReference>
<proteinExistence type="predicted"/>
<evidence type="ECO:0000313" key="1">
    <source>
        <dbReference type="EMBL" id="TNY21048.1"/>
    </source>
</evidence>